<dbReference type="FunFam" id="2.60.34.10:FF:000002">
    <property type="entry name" value="Heat shock 70 kDa"/>
    <property type="match status" value="1"/>
</dbReference>
<evidence type="ECO:0000256" key="7">
    <source>
        <dbReference type="PROSITE-ProRule" id="PRU00023"/>
    </source>
</evidence>
<dbReference type="InterPro" id="IPR036397">
    <property type="entry name" value="RNaseH_sf"/>
</dbReference>
<protein>
    <recommendedName>
        <fullName evidence="8">Exonuclease domain-containing protein</fullName>
    </recommendedName>
</protein>
<dbReference type="InterPro" id="IPR018181">
    <property type="entry name" value="Heat_shock_70_CS"/>
</dbReference>
<dbReference type="PROSITE" id="PS50088">
    <property type="entry name" value="ANK_REPEAT"/>
    <property type="match status" value="1"/>
</dbReference>
<dbReference type="InterPro" id="IPR036770">
    <property type="entry name" value="Ankyrin_rpt-contain_sf"/>
</dbReference>
<dbReference type="InterPro" id="IPR013126">
    <property type="entry name" value="Hsp_70_fam"/>
</dbReference>
<dbReference type="Gene3D" id="3.30.30.30">
    <property type="match status" value="1"/>
</dbReference>
<dbReference type="Proteomes" id="UP000663854">
    <property type="component" value="Unassembled WGS sequence"/>
</dbReference>
<name>A0A814MR51_9BILA</name>
<keyword evidence="5" id="KW-0269">Exonuclease</keyword>
<dbReference type="Gene3D" id="3.30.420.40">
    <property type="match status" value="2"/>
</dbReference>
<dbReference type="FunFam" id="3.90.640.10:FF:000134">
    <property type="entry name" value="Heat shock cognate 71 kDa protein"/>
    <property type="match status" value="1"/>
</dbReference>
<feature type="domain" description="Exonuclease" evidence="8">
    <location>
        <begin position="763"/>
        <end position="942"/>
    </location>
</feature>
<proteinExistence type="inferred from homology"/>
<dbReference type="InterPro" id="IPR029047">
    <property type="entry name" value="HSP70_peptide-bd_sf"/>
</dbReference>
<dbReference type="EMBL" id="CAJNOL010001079">
    <property type="protein sequence ID" value="CAF1282247.1"/>
    <property type="molecule type" value="Genomic_DNA"/>
</dbReference>
<gene>
    <name evidence="10" type="ORF">JXQ802_LOCUS28554</name>
    <name evidence="9" type="ORF">PYM288_LOCUS18786</name>
</gene>
<dbReference type="InterPro" id="IPR012337">
    <property type="entry name" value="RNaseH-like_sf"/>
</dbReference>
<evidence type="ECO:0000256" key="3">
    <source>
        <dbReference type="ARBA" id="ARBA00022741"/>
    </source>
</evidence>
<dbReference type="GO" id="GO:0003676">
    <property type="term" value="F:nucleic acid binding"/>
    <property type="evidence" value="ECO:0007669"/>
    <property type="project" value="InterPro"/>
</dbReference>
<dbReference type="InterPro" id="IPR043129">
    <property type="entry name" value="ATPase_NBD"/>
</dbReference>
<dbReference type="Pfam" id="PF00012">
    <property type="entry name" value="HSP70"/>
    <property type="match status" value="1"/>
</dbReference>
<dbReference type="PANTHER" id="PTHR19375">
    <property type="entry name" value="HEAT SHOCK PROTEIN 70KDA"/>
    <property type="match status" value="1"/>
</dbReference>
<feature type="repeat" description="ANK" evidence="7">
    <location>
        <begin position="620"/>
        <end position="652"/>
    </location>
</feature>
<keyword evidence="6" id="KW-0067">ATP-binding</keyword>
<keyword evidence="12" id="KW-1185">Reference proteome</keyword>
<dbReference type="SMART" id="SM00248">
    <property type="entry name" value="ANK"/>
    <property type="match status" value="3"/>
</dbReference>
<keyword evidence="4" id="KW-0378">Hydrolase</keyword>
<dbReference type="Gene3D" id="3.90.640.10">
    <property type="entry name" value="Actin, Chain A, domain 4"/>
    <property type="match status" value="1"/>
</dbReference>
<reference evidence="9" key="1">
    <citation type="submission" date="2021-02" db="EMBL/GenBank/DDBJ databases">
        <authorList>
            <person name="Nowell W R."/>
        </authorList>
    </citation>
    <scope>NUCLEOTIDE SEQUENCE</scope>
</reference>
<dbReference type="NCBIfam" id="NF003765">
    <property type="entry name" value="PRK05359.1"/>
    <property type="match status" value="1"/>
</dbReference>
<sequence>MRSAIGIDFGTVSSRVAVFQHGRVEIISNDQGNRTTSSYVAFTDEGILIGDAAKNQVGRNPTNTVFDIKRLIGRKYDDPTVQTDMKHWPFKIINENRKLKLQVEYKKKVKLFTFEEISSMILTKMKEIAETYLGKRVSDAVITIPSHFNYYQRLAIRDASVLAGLNVLRIVNSTSATAIAYVIDKKVSGQRNVLIFDLGGGTCDVSIIIIEEGILEVKSTAGNAHLGGKDFDNRMVTHFMRKFKHRHGKDLRENKRAIQRLRIACKQAKHTLSSASQAGIELDSLHEGIDFYSAITRAHFEELNAALFRSTLEPVEKALRDAKMDKAQIHDIVLVGGSTRIPKVQKFLQDLFNGKELTRSINPDEAVAYGAAIQAAVLTGDKSECIKDLLLLDVAPLSLGIETVGGVMTVLLKRNITIPTKETQTFTTYSDNQSGVLIKVYEGECAMTRDNHLLGTFALMDISPAPRGIPQIAVTINIDADYIINVSAFDKSSKNENKITITNDTGYLSKDELELPLLCYDVIYEEINEILGTNIAAKKPLKSYCLKMKKIINAKTVGDKISGDEKKKMLDAIEDILKCLSFIALDTSPFYNACRNNNIDLVKKYLQEMSLEEINKLEPNGSTALHVAAYRGHEEIVQLLLQKDACYTTVNKYNCTPLDEAKTDRIKQMIRRRMNKTRFISESIEWILQTDKADFQAHQYWTKLETYGRDPQFHKLIDYIKRNYLEKDLKNIFYVIIFVFYHFENATLKSLVDFFEMSINDDALIWIDLEMDGLDLTKNFILEIACIITDFDLKKIYQGPDLVIHHPKSLLDAMGPWCMEHHTKSGLVQQVLDSKLSMLDAENEIINFIKQITLLSTNKKRLILAGNSVYVDRYFLEKDMPYLNSLLDQSILDCSTLKELIHRFNYKIYFNAPIKSGNLHRALDDIRNSIEELKYYQKTAFNEEKQQDKLPIIKNLTQYLIWININSITLIHCILTDNNLNIIDEIIDGKTDDDLMKIFYRNNIYQEKLIVVAGKFLGPIRAQLKKLTPQFNEFCHYRSIDIDVISILCEKWFPNIYEQRPFKNDNDNNLKNSIELLRFYRSTIFK</sequence>
<comment type="caution">
    <text evidence="9">The sequence shown here is derived from an EMBL/GenBank/DDBJ whole genome shotgun (WGS) entry which is preliminary data.</text>
</comment>
<keyword evidence="7" id="KW-0040">ANK repeat</keyword>
<dbReference type="SMART" id="SM00479">
    <property type="entry name" value="EXOIII"/>
    <property type="match status" value="1"/>
</dbReference>
<dbReference type="Proteomes" id="UP000663870">
    <property type="component" value="Unassembled WGS sequence"/>
</dbReference>
<dbReference type="PROSITE" id="PS50297">
    <property type="entry name" value="ANK_REP_REGION"/>
    <property type="match status" value="1"/>
</dbReference>
<dbReference type="PRINTS" id="PR00301">
    <property type="entry name" value="HEATSHOCK70"/>
</dbReference>
<dbReference type="Pfam" id="PF00929">
    <property type="entry name" value="RNase_T"/>
    <property type="match status" value="1"/>
</dbReference>
<dbReference type="SUPFAM" id="SSF53067">
    <property type="entry name" value="Actin-like ATPase domain"/>
    <property type="match status" value="2"/>
</dbReference>
<organism evidence="9 11">
    <name type="scientific">Rotaria sordida</name>
    <dbReference type="NCBI Taxonomy" id="392033"/>
    <lineage>
        <taxon>Eukaryota</taxon>
        <taxon>Metazoa</taxon>
        <taxon>Spiralia</taxon>
        <taxon>Gnathifera</taxon>
        <taxon>Rotifera</taxon>
        <taxon>Eurotatoria</taxon>
        <taxon>Bdelloidea</taxon>
        <taxon>Philodinida</taxon>
        <taxon>Philodinidae</taxon>
        <taxon>Rotaria</taxon>
    </lineage>
</organism>
<dbReference type="GO" id="GO:0000175">
    <property type="term" value="F:3'-5'-RNA exonuclease activity"/>
    <property type="evidence" value="ECO:0007669"/>
    <property type="project" value="InterPro"/>
</dbReference>
<dbReference type="EMBL" id="CAJNOH010000592">
    <property type="protein sequence ID" value="CAF1083311.1"/>
    <property type="molecule type" value="Genomic_DNA"/>
</dbReference>
<dbReference type="PROSITE" id="PS01036">
    <property type="entry name" value="HSP70_3"/>
    <property type="match status" value="1"/>
</dbReference>
<dbReference type="GO" id="GO:0005524">
    <property type="term" value="F:ATP binding"/>
    <property type="evidence" value="ECO:0007669"/>
    <property type="project" value="UniProtKB-KW"/>
</dbReference>
<dbReference type="InterPro" id="IPR013520">
    <property type="entry name" value="Ribonucl_H"/>
</dbReference>
<evidence type="ECO:0000259" key="8">
    <source>
        <dbReference type="SMART" id="SM00479"/>
    </source>
</evidence>
<evidence type="ECO:0000256" key="2">
    <source>
        <dbReference type="ARBA" id="ARBA00022722"/>
    </source>
</evidence>
<dbReference type="InterPro" id="IPR022894">
    <property type="entry name" value="Oligoribonuclease"/>
</dbReference>
<evidence type="ECO:0000313" key="9">
    <source>
        <dbReference type="EMBL" id="CAF1083311.1"/>
    </source>
</evidence>
<dbReference type="CDD" id="cd06135">
    <property type="entry name" value="Orn"/>
    <property type="match status" value="1"/>
</dbReference>
<dbReference type="Gene3D" id="2.60.34.10">
    <property type="entry name" value="Substrate Binding Domain Of DNAk, Chain A, domain 1"/>
    <property type="match status" value="1"/>
</dbReference>
<dbReference type="SUPFAM" id="SSF100920">
    <property type="entry name" value="Heat shock protein 70kD (HSP70), peptide-binding domain"/>
    <property type="match status" value="1"/>
</dbReference>
<dbReference type="InterPro" id="IPR029048">
    <property type="entry name" value="HSP70_C_sf"/>
</dbReference>
<evidence type="ECO:0000256" key="5">
    <source>
        <dbReference type="ARBA" id="ARBA00022839"/>
    </source>
</evidence>
<dbReference type="GO" id="GO:0140662">
    <property type="term" value="F:ATP-dependent protein folding chaperone"/>
    <property type="evidence" value="ECO:0007669"/>
    <property type="project" value="InterPro"/>
</dbReference>
<evidence type="ECO:0000313" key="12">
    <source>
        <dbReference type="Proteomes" id="UP000663870"/>
    </source>
</evidence>
<keyword evidence="2" id="KW-0540">Nuclease</keyword>
<dbReference type="FunFam" id="3.30.420.40:FF:000172">
    <property type="entry name" value="Heat shock 70 kDa protein"/>
    <property type="match status" value="1"/>
</dbReference>
<dbReference type="SUPFAM" id="SSF48403">
    <property type="entry name" value="Ankyrin repeat"/>
    <property type="match status" value="1"/>
</dbReference>
<dbReference type="FunFam" id="3.30.30.30:FF:000001">
    <property type="entry name" value="heat shock 70 kDa protein-like"/>
    <property type="match status" value="1"/>
</dbReference>
<accession>A0A814MR51</accession>
<dbReference type="Gene3D" id="3.30.420.10">
    <property type="entry name" value="Ribonuclease H-like superfamily/Ribonuclease H"/>
    <property type="match status" value="2"/>
</dbReference>
<dbReference type="Gene3D" id="1.20.1270.10">
    <property type="match status" value="1"/>
</dbReference>
<dbReference type="SUPFAM" id="SSF53098">
    <property type="entry name" value="Ribonuclease H-like"/>
    <property type="match status" value="1"/>
</dbReference>
<evidence type="ECO:0000313" key="10">
    <source>
        <dbReference type="EMBL" id="CAF1282247.1"/>
    </source>
</evidence>
<dbReference type="AlphaFoldDB" id="A0A814MR51"/>
<evidence type="ECO:0000256" key="1">
    <source>
        <dbReference type="ARBA" id="ARBA00007381"/>
    </source>
</evidence>
<dbReference type="Gene3D" id="1.25.40.20">
    <property type="entry name" value="Ankyrin repeat-containing domain"/>
    <property type="match status" value="1"/>
</dbReference>
<dbReference type="PROSITE" id="PS00329">
    <property type="entry name" value="HSP70_2"/>
    <property type="match status" value="1"/>
</dbReference>
<dbReference type="InterPro" id="IPR002110">
    <property type="entry name" value="Ankyrin_rpt"/>
</dbReference>
<keyword evidence="3" id="KW-0547">Nucleotide-binding</keyword>
<evidence type="ECO:0000256" key="6">
    <source>
        <dbReference type="ARBA" id="ARBA00022840"/>
    </source>
</evidence>
<evidence type="ECO:0000256" key="4">
    <source>
        <dbReference type="ARBA" id="ARBA00022801"/>
    </source>
</evidence>
<comment type="similarity">
    <text evidence="1">Belongs to the heat shock protein 70 family.</text>
</comment>
<dbReference type="SUPFAM" id="SSF100934">
    <property type="entry name" value="Heat shock protein 70kD (HSP70), C-terminal subdomain"/>
    <property type="match status" value="1"/>
</dbReference>
<dbReference type="Pfam" id="PF12796">
    <property type="entry name" value="Ank_2"/>
    <property type="match status" value="1"/>
</dbReference>
<evidence type="ECO:0000313" key="11">
    <source>
        <dbReference type="Proteomes" id="UP000663854"/>
    </source>
</evidence>